<name>A0A7D3W674_ACTVE</name>
<dbReference type="Proteomes" id="UP000501240">
    <property type="component" value="Chromosome"/>
</dbReference>
<proteinExistence type="inferred from homology"/>
<organism evidence="3 4">
    <name type="scientific">Actinomadura verrucosospora</name>
    <dbReference type="NCBI Taxonomy" id="46165"/>
    <lineage>
        <taxon>Bacteria</taxon>
        <taxon>Bacillati</taxon>
        <taxon>Actinomycetota</taxon>
        <taxon>Actinomycetes</taxon>
        <taxon>Streptosporangiales</taxon>
        <taxon>Thermomonosporaceae</taxon>
        <taxon>Actinomadura</taxon>
    </lineage>
</organism>
<dbReference type="GO" id="GO:0016705">
    <property type="term" value="F:oxidoreductase activity, acting on paired donors, with incorporation or reduction of molecular oxygen"/>
    <property type="evidence" value="ECO:0007669"/>
    <property type="project" value="InterPro"/>
</dbReference>
<dbReference type="InterPro" id="IPR036396">
    <property type="entry name" value="Cyt_P450_sf"/>
</dbReference>
<protein>
    <submittedName>
        <fullName evidence="3">Cytochrome P450-like enzyme</fullName>
        <ecNumber evidence="3">1.14.-.-</ecNumber>
    </submittedName>
</protein>
<dbReference type="InterPro" id="IPR017972">
    <property type="entry name" value="Cyt_P450_CS"/>
</dbReference>
<dbReference type="RefSeq" id="WP_173100448.1">
    <property type="nucleotide sequence ID" value="NZ_CP053892.1"/>
</dbReference>
<evidence type="ECO:0000256" key="2">
    <source>
        <dbReference type="RuleBase" id="RU000461"/>
    </source>
</evidence>
<keyword evidence="2" id="KW-0349">Heme</keyword>
<evidence type="ECO:0000313" key="4">
    <source>
        <dbReference type="Proteomes" id="UP000501240"/>
    </source>
</evidence>
<dbReference type="Gene3D" id="1.10.630.10">
    <property type="entry name" value="Cytochrome P450"/>
    <property type="match status" value="1"/>
</dbReference>
<dbReference type="InterPro" id="IPR001128">
    <property type="entry name" value="Cyt_P450"/>
</dbReference>
<dbReference type="PRINTS" id="PR00359">
    <property type="entry name" value="BP450"/>
</dbReference>
<dbReference type="InterPro" id="IPR002397">
    <property type="entry name" value="Cyt_P450_B"/>
</dbReference>
<dbReference type="PRINTS" id="PR00385">
    <property type="entry name" value="P450"/>
</dbReference>
<dbReference type="SUPFAM" id="SSF48264">
    <property type="entry name" value="Cytochrome P450"/>
    <property type="match status" value="1"/>
</dbReference>
<dbReference type="EC" id="1.14.-.-" evidence="3"/>
<gene>
    <name evidence="3" type="ORF">ACTIVE_8764</name>
</gene>
<reference evidence="3 4" key="1">
    <citation type="submission" date="2020-05" db="EMBL/GenBank/DDBJ databases">
        <title>Actinomadura verrucosospora NRRL-B18236 (PFL_A860) Genome sequencing and assembly.</title>
        <authorList>
            <person name="Samborskyy M."/>
        </authorList>
    </citation>
    <scope>NUCLEOTIDE SEQUENCE [LARGE SCALE GENOMIC DNA]</scope>
    <source>
        <strain evidence="3 4">NRRL:B18236</strain>
    </source>
</reference>
<keyword evidence="2" id="KW-0503">Monooxygenase</keyword>
<sequence>MARTETAAPAGCPHFPFPRQDVLPEGRTAFPPGHDPLSLSPQYAGLPPVTRIVLPEGQEAHLVTGYAECLRVLREHDTFRRGHADGVHPYPTIGSTVLAMDGAEHRAVRNLVGNYFAPANVRGLRPRVEELASALVEEMLADQGPVELLARLAKPLTLGVIGHIMGVPDTDLPQFATWGDMFLATGPDRAEQNQLAMGGMVAYMGRRIEAVLAGPADHAVPPGLITAIAGNQVHSQVPMDQAVIFAASLVIAGWETTAAALGSFMFRLLTATGDDGSTLYRQLCAHPDRISTAVEELMRTIPNSMFDTTQPRRAVRDVELGGTVIRAGDLVLACIDYADRDPRKFDEPDRIDFQRSTAQAHLGFGAGPHVCLGAPLARLELGVALEHLTARAPGARLHEPPHEVRWNTSTTIRRPVELWLELAG</sequence>
<dbReference type="GO" id="GO:0020037">
    <property type="term" value="F:heme binding"/>
    <property type="evidence" value="ECO:0007669"/>
    <property type="project" value="InterPro"/>
</dbReference>
<dbReference type="GO" id="GO:0004497">
    <property type="term" value="F:monooxygenase activity"/>
    <property type="evidence" value="ECO:0007669"/>
    <property type="project" value="UniProtKB-KW"/>
</dbReference>
<dbReference type="PANTHER" id="PTHR46696">
    <property type="entry name" value="P450, PUTATIVE (EUROFUNG)-RELATED"/>
    <property type="match status" value="1"/>
</dbReference>
<dbReference type="PANTHER" id="PTHR46696:SF1">
    <property type="entry name" value="CYTOCHROME P450 YJIB-RELATED"/>
    <property type="match status" value="1"/>
</dbReference>
<evidence type="ECO:0000313" key="3">
    <source>
        <dbReference type="EMBL" id="QKG27111.1"/>
    </source>
</evidence>
<dbReference type="GO" id="GO:0005506">
    <property type="term" value="F:iron ion binding"/>
    <property type="evidence" value="ECO:0007669"/>
    <property type="project" value="InterPro"/>
</dbReference>
<dbReference type="EMBL" id="CP053892">
    <property type="protein sequence ID" value="QKG27111.1"/>
    <property type="molecule type" value="Genomic_DNA"/>
</dbReference>
<dbReference type="PROSITE" id="PS00086">
    <property type="entry name" value="CYTOCHROME_P450"/>
    <property type="match status" value="1"/>
</dbReference>
<keyword evidence="2" id="KW-0408">Iron</keyword>
<keyword evidence="2" id="KW-0479">Metal-binding</keyword>
<keyword evidence="2 3" id="KW-0560">Oxidoreductase</keyword>
<comment type="similarity">
    <text evidence="1 2">Belongs to the cytochrome P450 family.</text>
</comment>
<evidence type="ECO:0000256" key="1">
    <source>
        <dbReference type="ARBA" id="ARBA00010617"/>
    </source>
</evidence>
<dbReference type="Pfam" id="PF00067">
    <property type="entry name" value="p450"/>
    <property type="match status" value="1"/>
</dbReference>
<dbReference type="AlphaFoldDB" id="A0A7D3W674"/>
<keyword evidence="4" id="KW-1185">Reference proteome</keyword>
<accession>A0A7D3W674</accession>